<gene>
    <name evidence="1" type="ORF">GFSPODELE1_LOCUS10319</name>
</gene>
<dbReference type="EMBL" id="OZ037951">
    <property type="protein sequence ID" value="CAL1715613.1"/>
    <property type="molecule type" value="Genomic_DNA"/>
</dbReference>
<accession>A0ABP1E867</accession>
<organism evidence="1 2">
    <name type="scientific">Somion occarium</name>
    <dbReference type="NCBI Taxonomy" id="3059160"/>
    <lineage>
        <taxon>Eukaryota</taxon>
        <taxon>Fungi</taxon>
        <taxon>Dikarya</taxon>
        <taxon>Basidiomycota</taxon>
        <taxon>Agaricomycotina</taxon>
        <taxon>Agaricomycetes</taxon>
        <taxon>Polyporales</taxon>
        <taxon>Cerrenaceae</taxon>
        <taxon>Somion</taxon>
    </lineage>
</organism>
<keyword evidence="2" id="KW-1185">Reference proteome</keyword>
<name>A0ABP1E867_9APHY</name>
<reference evidence="2" key="1">
    <citation type="submission" date="2024-04" db="EMBL/GenBank/DDBJ databases">
        <authorList>
            <person name="Shaw F."/>
            <person name="Minotto A."/>
        </authorList>
    </citation>
    <scope>NUCLEOTIDE SEQUENCE [LARGE SCALE GENOMIC DNA]</scope>
</reference>
<proteinExistence type="predicted"/>
<protein>
    <submittedName>
        <fullName evidence="1">Uncharacterized protein</fullName>
    </submittedName>
</protein>
<evidence type="ECO:0000313" key="2">
    <source>
        <dbReference type="Proteomes" id="UP001497453"/>
    </source>
</evidence>
<dbReference type="Proteomes" id="UP001497453">
    <property type="component" value="Chromosome 8"/>
</dbReference>
<evidence type="ECO:0000313" key="1">
    <source>
        <dbReference type="EMBL" id="CAL1715613.1"/>
    </source>
</evidence>
<sequence>MYLALEVHTEDTLNAGEHALLEFGDSLQAYIHTCPSETQKNWNFPKAHTNKHAFADIRAKGATKNFNTKINEKLHGPLKDSYLLRTNKKNFAEQIRPSKIFESN</sequence>